<dbReference type="InterPro" id="IPR046977">
    <property type="entry name" value="RsmC/RlmG"/>
</dbReference>
<feature type="domain" description="Methyltransferase small" evidence="3">
    <location>
        <begin position="15"/>
        <end position="186"/>
    </location>
</feature>
<dbReference type="PANTHER" id="PTHR47816:SF4">
    <property type="entry name" value="RIBOSOMAL RNA SMALL SUBUNIT METHYLTRANSFERASE C"/>
    <property type="match status" value="1"/>
</dbReference>
<reference evidence="4" key="1">
    <citation type="submission" date="2023-02" db="EMBL/GenBank/DDBJ databases">
        <title>Georgenia sp.10Sc9-8, isolated from a soil sample collected from the Taklamakan desert.</title>
        <authorList>
            <person name="Liu S."/>
        </authorList>
    </citation>
    <scope>NUCLEOTIDE SEQUENCE</scope>
    <source>
        <strain evidence="4">10Sc9-8</strain>
    </source>
</reference>
<dbReference type="EMBL" id="JARACI010000255">
    <property type="protein sequence ID" value="MDD9205089.1"/>
    <property type="molecule type" value="Genomic_DNA"/>
</dbReference>
<dbReference type="InterPro" id="IPR007848">
    <property type="entry name" value="Small_mtfrase_dom"/>
</dbReference>
<dbReference type="GO" id="GO:0032259">
    <property type="term" value="P:methylation"/>
    <property type="evidence" value="ECO:0007669"/>
    <property type="project" value="UniProtKB-KW"/>
</dbReference>
<dbReference type="SUPFAM" id="SSF53335">
    <property type="entry name" value="S-adenosyl-L-methionine-dependent methyltransferases"/>
    <property type="match status" value="1"/>
</dbReference>
<organism evidence="4 5">
    <name type="scientific">Georgenia halotolerans</name>
    <dbReference type="NCBI Taxonomy" id="3028317"/>
    <lineage>
        <taxon>Bacteria</taxon>
        <taxon>Bacillati</taxon>
        <taxon>Actinomycetota</taxon>
        <taxon>Actinomycetes</taxon>
        <taxon>Micrococcales</taxon>
        <taxon>Bogoriellaceae</taxon>
        <taxon>Georgenia</taxon>
    </lineage>
</organism>
<evidence type="ECO:0000313" key="5">
    <source>
        <dbReference type="Proteomes" id="UP001165561"/>
    </source>
</evidence>
<dbReference type="Proteomes" id="UP001165561">
    <property type="component" value="Unassembled WGS sequence"/>
</dbReference>
<name>A0ABT5TUZ5_9MICO</name>
<protein>
    <submittedName>
        <fullName evidence="4">Methyltransferase</fullName>
    </submittedName>
</protein>
<evidence type="ECO:0000259" key="3">
    <source>
        <dbReference type="Pfam" id="PF05175"/>
    </source>
</evidence>
<sequence>AEERELEVVLRGRTVRLRSAAGVFSAGGLDLGTRVLLDRVGDPPATGVLADVGCGWGPVAVAMAQASPGATVWAVDVNERAVDLTARNAAALGLDNVRAAEATRALPQMQDQGVLLDEIWSNPPVRIGKSALHDLLRSWLARLAPTGQAHLVVQRNLGADSLHRWLESALGVEVTRTASAKGYRVLTARPAR</sequence>
<evidence type="ECO:0000256" key="1">
    <source>
        <dbReference type="ARBA" id="ARBA00022603"/>
    </source>
</evidence>
<dbReference type="Gene3D" id="3.40.50.150">
    <property type="entry name" value="Vaccinia Virus protein VP39"/>
    <property type="match status" value="1"/>
</dbReference>
<dbReference type="PANTHER" id="PTHR47816">
    <property type="entry name" value="RIBOSOMAL RNA SMALL SUBUNIT METHYLTRANSFERASE C"/>
    <property type="match status" value="1"/>
</dbReference>
<evidence type="ECO:0000256" key="2">
    <source>
        <dbReference type="ARBA" id="ARBA00022679"/>
    </source>
</evidence>
<keyword evidence="2" id="KW-0808">Transferase</keyword>
<keyword evidence="1 4" id="KW-0489">Methyltransferase</keyword>
<dbReference type="InterPro" id="IPR029063">
    <property type="entry name" value="SAM-dependent_MTases_sf"/>
</dbReference>
<accession>A0ABT5TUZ5</accession>
<evidence type="ECO:0000313" key="4">
    <source>
        <dbReference type="EMBL" id="MDD9205089.1"/>
    </source>
</evidence>
<comment type="caution">
    <text evidence="4">The sequence shown here is derived from an EMBL/GenBank/DDBJ whole genome shotgun (WGS) entry which is preliminary data.</text>
</comment>
<proteinExistence type="predicted"/>
<keyword evidence="5" id="KW-1185">Reference proteome</keyword>
<dbReference type="CDD" id="cd02440">
    <property type="entry name" value="AdoMet_MTases"/>
    <property type="match status" value="1"/>
</dbReference>
<dbReference type="GO" id="GO:0008168">
    <property type="term" value="F:methyltransferase activity"/>
    <property type="evidence" value="ECO:0007669"/>
    <property type="project" value="UniProtKB-KW"/>
</dbReference>
<gene>
    <name evidence="4" type="ORF">PU560_01250</name>
</gene>
<feature type="non-terminal residue" evidence="4">
    <location>
        <position position="1"/>
    </location>
</feature>
<dbReference type="Pfam" id="PF05175">
    <property type="entry name" value="MTS"/>
    <property type="match status" value="1"/>
</dbReference>